<protein>
    <recommendedName>
        <fullName evidence="4">Amidohydrolase-related domain-containing protein</fullName>
    </recommendedName>
</protein>
<reference evidence="5 6" key="1">
    <citation type="submission" date="2012-04" db="EMBL/GenBank/DDBJ databases">
        <title>The Genome Sequence of Saprolegnia declina VS20.</title>
        <authorList>
            <consortium name="The Broad Institute Genome Sequencing Platform"/>
            <person name="Russ C."/>
            <person name="Nusbaum C."/>
            <person name="Tyler B."/>
            <person name="van West P."/>
            <person name="Dieguez-Uribeondo J."/>
            <person name="de Bruijn I."/>
            <person name="Tripathy S."/>
            <person name="Jiang R."/>
            <person name="Young S.K."/>
            <person name="Zeng Q."/>
            <person name="Gargeya S."/>
            <person name="Fitzgerald M."/>
            <person name="Haas B."/>
            <person name="Abouelleil A."/>
            <person name="Alvarado L."/>
            <person name="Arachchi H.M."/>
            <person name="Berlin A."/>
            <person name="Chapman S.B."/>
            <person name="Goldberg J."/>
            <person name="Griggs A."/>
            <person name="Gujja S."/>
            <person name="Hansen M."/>
            <person name="Howarth C."/>
            <person name="Imamovic A."/>
            <person name="Larimer J."/>
            <person name="McCowen C."/>
            <person name="Montmayeur A."/>
            <person name="Murphy C."/>
            <person name="Neiman D."/>
            <person name="Pearson M."/>
            <person name="Priest M."/>
            <person name="Roberts A."/>
            <person name="Saif S."/>
            <person name="Shea T."/>
            <person name="Sisk P."/>
            <person name="Sykes S."/>
            <person name="Wortman J."/>
            <person name="Nusbaum C."/>
            <person name="Birren B."/>
        </authorList>
    </citation>
    <scope>NUCLEOTIDE SEQUENCE [LARGE SCALE GENOMIC DNA]</scope>
    <source>
        <strain evidence="5 6">VS20</strain>
    </source>
</reference>
<dbReference type="AlphaFoldDB" id="T0RP52"/>
<dbReference type="Pfam" id="PF01979">
    <property type="entry name" value="Amidohydro_1"/>
    <property type="match status" value="1"/>
</dbReference>
<dbReference type="NCBIfam" id="NF006549">
    <property type="entry name" value="PRK09045.1"/>
    <property type="match status" value="1"/>
</dbReference>
<dbReference type="InterPro" id="IPR011059">
    <property type="entry name" value="Metal-dep_hydrolase_composite"/>
</dbReference>
<dbReference type="Proteomes" id="UP000030762">
    <property type="component" value="Unassembled WGS sequence"/>
</dbReference>
<dbReference type="InterPro" id="IPR050287">
    <property type="entry name" value="MTA/SAH_deaminase"/>
</dbReference>
<evidence type="ECO:0000259" key="4">
    <source>
        <dbReference type="Pfam" id="PF01979"/>
    </source>
</evidence>
<evidence type="ECO:0000256" key="2">
    <source>
        <dbReference type="ARBA" id="ARBA00022801"/>
    </source>
</evidence>
<gene>
    <name evidence="5" type="ORF">SDRG_08435</name>
</gene>
<dbReference type="InParanoid" id="T0RP52"/>
<dbReference type="SUPFAM" id="SSF51338">
    <property type="entry name" value="Composite domain of metallo-dependent hydrolases"/>
    <property type="match status" value="1"/>
</dbReference>
<dbReference type="STRING" id="1156394.T0RP52"/>
<dbReference type="Gene3D" id="3.20.20.140">
    <property type="entry name" value="Metal-dependent hydrolases"/>
    <property type="match status" value="1"/>
</dbReference>
<dbReference type="OMA" id="WLVPVEP"/>
<dbReference type="InterPro" id="IPR006680">
    <property type="entry name" value="Amidohydro-rel"/>
</dbReference>
<accession>T0RP52</accession>
<keyword evidence="3" id="KW-0862">Zinc</keyword>
<dbReference type="GO" id="GO:0016814">
    <property type="term" value="F:hydrolase activity, acting on carbon-nitrogen (but not peptide) bonds, in cyclic amidines"/>
    <property type="evidence" value="ECO:0007669"/>
    <property type="project" value="UniProtKB-ARBA"/>
</dbReference>
<dbReference type="GeneID" id="19949162"/>
<keyword evidence="2" id="KW-0378">Hydrolase</keyword>
<dbReference type="FunFam" id="3.20.20.140:FF:000014">
    <property type="entry name" value="5-methylthioadenosine/S-adenosylhomocysteine deaminase"/>
    <property type="match status" value="1"/>
</dbReference>
<dbReference type="EMBL" id="JH767156">
    <property type="protein sequence ID" value="EQC34233.1"/>
    <property type="molecule type" value="Genomic_DNA"/>
</dbReference>
<dbReference type="PANTHER" id="PTHR43794:SF11">
    <property type="entry name" value="AMIDOHYDROLASE-RELATED DOMAIN-CONTAINING PROTEIN"/>
    <property type="match status" value="1"/>
</dbReference>
<sequence>MTGVDLIVVGRHVVPVVPEGVVLENHALVIASGVIVDILPADDALAKYAAKEVVRLDEHILMPGMVNAHTHASMTLLRGLADDKPLCNWLMEDIFPAEGKFVSDEFVRDGTLHSAAEMLRSGTTCANEMYFFPDAAIQTFETVGMRALVGQIAMEFPTAYGSGPDDYFTKARAMFAKHKDSKLVKLSLCPHAPYTVSDATFAKVKALSDESNVRVHLHLHETEGECCDSETKTPSMLCHQSPEKCRPLQNMQRLGILNDKLIAAHMTQLTDAEIDQVAAAGTSVAHCPSSNLKLASGICRVSDLLAKGVNVAIGTDGAASNNTLNMFAEMKLAAILAKAESKECTSVPAATALRMATLNGAKAVGMDHIIGSLEVGKHADIVAVAADSIEMLPMYNAISHLVYVAGREHVSDVWVAGQRLLKDRTLTTIDEAVVKSHCKKWYSAISSHHAEMQQTQ</sequence>
<keyword evidence="1" id="KW-0479">Metal-binding</keyword>
<evidence type="ECO:0000313" key="5">
    <source>
        <dbReference type="EMBL" id="EQC34233.1"/>
    </source>
</evidence>
<evidence type="ECO:0000256" key="3">
    <source>
        <dbReference type="ARBA" id="ARBA00022833"/>
    </source>
</evidence>
<dbReference type="CDD" id="cd01298">
    <property type="entry name" value="ATZ_TRZ_like"/>
    <property type="match status" value="1"/>
</dbReference>
<organism evidence="5 6">
    <name type="scientific">Saprolegnia diclina (strain VS20)</name>
    <dbReference type="NCBI Taxonomy" id="1156394"/>
    <lineage>
        <taxon>Eukaryota</taxon>
        <taxon>Sar</taxon>
        <taxon>Stramenopiles</taxon>
        <taxon>Oomycota</taxon>
        <taxon>Saprolegniomycetes</taxon>
        <taxon>Saprolegniales</taxon>
        <taxon>Saprolegniaceae</taxon>
        <taxon>Saprolegnia</taxon>
    </lineage>
</organism>
<evidence type="ECO:0000256" key="1">
    <source>
        <dbReference type="ARBA" id="ARBA00022723"/>
    </source>
</evidence>
<dbReference type="eggNOG" id="KOG3968">
    <property type="taxonomic scope" value="Eukaryota"/>
</dbReference>
<dbReference type="Gene3D" id="2.30.40.10">
    <property type="entry name" value="Urease, subunit C, domain 1"/>
    <property type="match status" value="1"/>
</dbReference>
<dbReference type="GO" id="GO:0046872">
    <property type="term" value="F:metal ion binding"/>
    <property type="evidence" value="ECO:0007669"/>
    <property type="project" value="UniProtKB-KW"/>
</dbReference>
<dbReference type="OrthoDB" id="194468at2759"/>
<dbReference type="PANTHER" id="PTHR43794">
    <property type="entry name" value="AMINOHYDROLASE SSNA-RELATED"/>
    <property type="match status" value="1"/>
</dbReference>
<dbReference type="GO" id="GO:0019239">
    <property type="term" value="F:deaminase activity"/>
    <property type="evidence" value="ECO:0007669"/>
    <property type="project" value="UniProtKB-ARBA"/>
</dbReference>
<dbReference type="SUPFAM" id="SSF51556">
    <property type="entry name" value="Metallo-dependent hydrolases"/>
    <property type="match status" value="1"/>
</dbReference>
<dbReference type="RefSeq" id="XP_008612545.1">
    <property type="nucleotide sequence ID" value="XM_008614323.1"/>
</dbReference>
<evidence type="ECO:0000313" key="6">
    <source>
        <dbReference type="Proteomes" id="UP000030762"/>
    </source>
</evidence>
<proteinExistence type="predicted"/>
<name>T0RP52_SAPDV</name>
<keyword evidence="6" id="KW-1185">Reference proteome</keyword>
<dbReference type="InterPro" id="IPR032466">
    <property type="entry name" value="Metal_Hydrolase"/>
</dbReference>
<dbReference type="VEuPathDB" id="FungiDB:SDRG_08435"/>
<feature type="domain" description="Amidohydrolase-related" evidence="4">
    <location>
        <begin position="60"/>
        <end position="419"/>
    </location>
</feature>